<name>A0A5S4G5J2_9ACTN</name>
<evidence type="ECO:0000313" key="8">
    <source>
        <dbReference type="EMBL" id="TMR27784.1"/>
    </source>
</evidence>
<dbReference type="InterPro" id="IPR017941">
    <property type="entry name" value="Rieske_2Fe-2S"/>
</dbReference>
<protein>
    <submittedName>
        <fullName evidence="8">Aromatic ring-hydroxylating dioxygenase subunit alpha</fullName>
    </submittedName>
</protein>
<dbReference type="GO" id="GO:0051213">
    <property type="term" value="F:dioxygenase activity"/>
    <property type="evidence" value="ECO:0007669"/>
    <property type="project" value="UniProtKB-KW"/>
</dbReference>
<evidence type="ECO:0000256" key="5">
    <source>
        <dbReference type="ARBA" id="ARBA00023004"/>
    </source>
</evidence>
<feature type="domain" description="Rieske" evidence="7">
    <location>
        <begin position="45"/>
        <end position="160"/>
    </location>
</feature>
<dbReference type="Gene3D" id="2.102.10.10">
    <property type="entry name" value="Rieske [2Fe-2S] iron-sulphur domain"/>
    <property type="match status" value="1"/>
</dbReference>
<keyword evidence="9" id="KW-1185">Reference proteome</keyword>
<dbReference type="GO" id="GO:0051537">
    <property type="term" value="F:2 iron, 2 sulfur cluster binding"/>
    <property type="evidence" value="ECO:0007669"/>
    <property type="project" value="UniProtKB-KW"/>
</dbReference>
<keyword evidence="4" id="KW-0560">Oxidoreductase</keyword>
<evidence type="ECO:0000256" key="4">
    <source>
        <dbReference type="ARBA" id="ARBA00023002"/>
    </source>
</evidence>
<dbReference type="EMBL" id="VCKX01000159">
    <property type="protein sequence ID" value="TMR27784.1"/>
    <property type="molecule type" value="Genomic_DNA"/>
</dbReference>
<dbReference type="SUPFAM" id="SSF50022">
    <property type="entry name" value="ISP domain"/>
    <property type="match status" value="1"/>
</dbReference>
<dbReference type="InterPro" id="IPR015879">
    <property type="entry name" value="Ring_hydroxy_dOase_asu_C_dom"/>
</dbReference>
<keyword evidence="8" id="KW-0223">Dioxygenase</keyword>
<dbReference type="Pfam" id="PF00848">
    <property type="entry name" value="Ring_hydroxyl_A"/>
    <property type="match status" value="1"/>
</dbReference>
<evidence type="ECO:0000256" key="3">
    <source>
        <dbReference type="ARBA" id="ARBA00022723"/>
    </source>
</evidence>
<keyword evidence="2" id="KW-0001">2Fe-2S</keyword>
<dbReference type="Proteomes" id="UP000306628">
    <property type="component" value="Unassembled WGS sequence"/>
</dbReference>
<organism evidence="8 9">
    <name type="scientific">Nonomuraea zeae</name>
    <dbReference type="NCBI Taxonomy" id="1642303"/>
    <lineage>
        <taxon>Bacteria</taxon>
        <taxon>Bacillati</taxon>
        <taxon>Actinomycetota</taxon>
        <taxon>Actinomycetes</taxon>
        <taxon>Streptosporangiales</taxon>
        <taxon>Streptosporangiaceae</taxon>
        <taxon>Nonomuraea</taxon>
    </lineage>
</organism>
<sequence>MKYLLGETRRVAGLTLESGETLPPGVYTSPEMYEWEVERIFKREWLCVARVDEVPATGDYLSVEVIGRSIVITRDENGALHALSRVCRHRFMDVLPPETTPPRGNLSRLTCPYHGWTYRLDGRYVGQLAGAPLMQGVDFDRSTCRLPTFPIAEWNGFLWINLDPDAEPLAPHLQGLTDKLGSYDFSSWITVDTMVWKSVAANWKVALENGAESYHHIGAHAATLQLLMPGQNTRVDDATGRWFTMLNPVSKQAAAGEDNGHPVLPTLLPPWPGLTPEQRSGMIVAGIFPQFLLAMTPDNAVWIRWLPTGPTTHDTQISILMAPESREAAGFEEARTVYRSLVSQVQAEDMVVMQGVQRGLAEAPSGRGRFSLLERPLWQFQRYLALMLMPSEASTQQCKQSGAARSESG</sequence>
<keyword evidence="3" id="KW-0479">Metal-binding</keyword>
<dbReference type="GO" id="GO:0005506">
    <property type="term" value="F:iron ion binding"/>
    <property type="evidence" value="ECO:0007669"/>
    <property type="project" value="InterPro"/>
</dbReference>
<evidence type="ECO:0000259" key="7">
    <source>
        <dbReference type="PROSITE" id="PS51296"/>
    </source>
</evidence>
<dbReference type="AlphaFoldDB" id="A0A5S4G5J2"/>
<comment type="caution">
    <text evidence="8">The sequence shown here is derived from an EMBL/GenBank/DDBJ whole genome shotgun (WGS) entry which is preliminary data.</text>
</comment>
<dbReference type="InterPro" id="IPR001663">
    <property type="entry name" value="Rng_hydr_dOase-A"/>
</dbReference>
<keyword evidence="6" id="KW-0411">Iron-sulfur</keyword>
<gene>
    <name evidence="8" type="ORF">ETD85_38035</name>
</gene>
<dbReference type="Gene3D" id="3.90.380.10">
    <property type="entry name" value="Naphthalene 1,2-dioxygenase Alpha Subunit, Chain A, domain 1"/>
    <property type="match status" value="1"/>
</dbReference>
<evidence type="ECO:0000256" key="1">
    <source>
        <dbReference type="ARBA" id="ARBA00001962"/>
    </source>
</evidence>
<dbReference type="PRINTS" id="PR00090">
    <property type="entry name" value="RNGDIOXGNASE"/>
</dbReference>
<dbReference type="PANTHER" id="PTHR43756">
    <property type="entry name" value="CHOLINE MONOOXYGENASE, CHLOROPLASTIC"/>
    <property type="match status" value="1"/>
</dbReference>
<dbReference type="PROSITE" id="PS51296">
    <property type="entry name" value="RIESKE"/>
    <property type="match status" value="1"/>
</dbReference>
<reference evidence="8 9" key="1">
    <citation type="submission" date="2019-05" db="EMBL/GenBank/DDBJ databases">
        <title>Draft genome sequence of Nonomuraea zeae DSM 100528.</title>
        <authorList>
            <person name="Saricaoglu S."/>
            <person name="Isik K."/>
        </authorList>
    </citation>
    <scope>NUCLEOTIDE SEQUENCE [LARGE SCALE GENOMIC DNA]</scope>
    <source>
        <strain evidence="8 9">DSM 100528</strain>
    </source>
</reference>
<dbReference type="InterPro" id="IPR036922">
    <property type="entry name" value="Rieske_2Fe-2S_sf"/>
</dbReference>
<dbReference type="CDD" id="cd03469">
    <property type="entry name" value="Rieske_RO_Alpha_N"/>
    <property type="match status" value="1"/>
</dbReference>
<dbReference type="Pfam" id="PF00355">
    <property type="entry name" value="Rieske"/>
    <property type="match status" value="1"/>
</dbReference>
<evidence type="ECO:0000256" key="2">
    <source>
        <dbReference type="ARBA" id="ARBA00022714"/>
    </source>
</evidence>
<dbReference type="GO" id="GO:0004497">
    <property type="term" value="F:monooxygenase activity"/>
    <property type="evidence" value="ECO:0007669"/>
    <property type="project" value="UniProtKB-ARBA"/>
</dbReference>
<dbReference type="OrthoDB" id="5243643at2"/>
<accession>A0A5S4G5J2</accession>
<keyword evidence="5" id="KW-0408">Iron</keyword>
<comment type="cofactor">
    <cofactor evidence="1">
        <name>Fe cation</name>
        <dbReference type="ChEBI" id="CHEBI:24875"/>
    </cofactor>
</comment>
<dbReference type="PANTHER" id="PTHR43756:SF5">
    <property type="entry name" value="CHOLINE MONOOXYGENASE, CHLOROPLASTIC"/>
    <property type="match status" value="1"/>
</dbReference>
<evidence type="ECO:0000256" key="6">
    <source>
        <dbReference type="ARBA" id="ARBA00023014"/>
    </source>
</evidence>
<evidence type="ECO:0000313" key="9">
    <source>
        <dbReference type="Proteomes" id="UP000306628"/>
    </source>
</evidence>
<dbReference type="GO" id="GO:0016705">
    <property type="term" value="F:oxidoreductase activity, acting on paired donors, with incorporation or reduction of molecular oxygen"/>
    <property type="evidence" value="ECO:0007669"/>
    <property type="project" value="UniProtKB-ARBA"/>
</dbReference>
<dbReference type="SUPFAM" id="SSF55961">
    <property type="entry name" value="Bet v1-like"/>
    <property type="match status" value="1"/>
</dbReference>
<proteinExistence type="predicted"/>